<evidence type="ECO:0000259" key="8">
    <source>
        <dbReference type="Pfam" id="PF00535"/>
    </source>
</evidence>
<keyword evidence="4" id="KW-0812">Transmembrane</keyword>
<evidence type="ECO:0000256" key="3">
    <source>
        <dbReference type="ARBA" id="ARBA00022679"/>
    </source>
</evidence>
<dbReference type="CDD" id="cd04179">
    <property type="entry name" value="DPM_DPG-synthase_like"/>
    <property type="match status" value="1"/>
</dbReference>
<dbReference type="PANTHER" id="PTHR48090:SF3">
    <property type="entry name" value="UNDECAPRENYL-PHOSPHATE 4-DEOXY-4-FORMAMIDO-L-ARABINOSE TRANSFERASE"/>
    <property type="match status" value="1"/>
</dbReference>
<protein>
    <submittedName>
        <fullName evidence="9">Glycosyltransferase family 2 protein</fullName>
    </submittedName>
</protein>
<dbReference type="InterPro" id="IPR050256">
    <property type="entry name" value="Glycosyltransferase_2"/>
</dbReference>
<dbReference type="KEGG" id="lck:HN018_20175"/>
<dbReference type="AlphaFoldDB" id="A0A6M8HUK9"/>
<evidence type="ECO:0000313" key="10">
    <source>
        <dbReference type="Proteomes" id="UP000500767"/>
    </source>
</evidence>
<keyword evidence="1" id="KW-1003">Cell membrane</keyword>
<evidence type="ECO:0000256" key="4">
    <source>
        <dbReference type="ARBA" id="ARBA00022692"/>
    </source>
</evidence>
<evidence type="ECO:0000256" key="1">
    <source>
        <dbReference type="ARBA" id="ARBA00022475"/>
    </source>
</evidence>
<keyword evidence="5" id="KW-0448">Lipopolysaccharide biosynthesis</keyword>
<dbReference type="PANTHER" id="PTHR48090">
    <property type="entry name" value="UNDECAPRENYL-PHOSPHATE 4-DEOXY-4-FORMAMIDO-L-ARABINOSE TRANSFERASE-RELATED"/>
    <property type="match status" value="1"/>
</dbReference>
<reference evidence="9 10" key="1">
    <citation type="journal article" date="2014" name="World J. Microbiol. Biotechnol.">
        <title>Biodiversity and physiological characteristics of Antarctic and Arctic lichens-associated bacteria.</title>
        <authorList>
            <person name="Lee Y.M."/>
            <person name="Kim E.H."/>
            <person name="Lee H.K."/>
            <person name="Hong S.G."/>
        </authorList>
    </citation>
    <scope>NUCLEOTIDE SEQUENCE [LARGE SCALE GENOMIC DNA]</scope>
    <source>
        <strain evidence="9 10">PAMC 26569</strain>
    </source>
</reference>
<keyword evidence="2" id="KW-0328">Glycosyltransferase</keyword>
<dbReference type="InterPro" id="IPR029044">
    <property type="entry name" value="Nucleotide-diphossugar_trans"/>
</dbReference>
<evidence type="ECO:0000256" key="5">
    <source>
        <dbReference type="ARBA" id="ARBA00022985"/>
    </source>
</evidence>
<evidence type="ECO:0000256" key="2">
    <source>
        <dbReference type="ARBA" id="ARBA00022676"/>
    </source>
</evidence>
<keyword evidence="3 9" id="KW-0808">Transferase</keyword>
<dbReference type="GO" id="GO:0005886">
    <property type="term" value="C:plasma membrane"/>
    <property type="evidence" value="ECO:0007669"/>
    <property type="project" value="TreeGrafter"/>
</dbReference>
<dbReference type="InterPro" id="IPR001173">
    <property type="entry name" value="Glyco_trans_2-like"/>
</dbReference>
<dbReference type="Gene3D" id="3.90.550.10">
    <property type="entry name" value="Spore Coat Polysaccharide Biosynthesis Protein SpsA, Chain A"/>
    <property type="match status" value="1"/>
</dbReference>
<evidence type="ECO:0000256" key="6">
    <source>
        <dbReference type="ARBA" id="ARBA00022989"/>
    </source>
</evidence>
<keyword evidence="6" id="KW-1133">Transmembrane helix</keyword>
<keyword evidence="7" id="KW-0472">Membrane</keyword>
<feature type="domain" description="Glycosyltransferase 2-like" evidence="8">
    <location>
        <begin position="11"/>
        <end position="173"/>
    </location>
</feature>
<proteinExistence type="predicted"/>
<dbReference type="SUPFAM" id="SSF53448">
    <property type="entry name" value="Nucleotide-diphospho-sugar transferases"/>
    <property type="match status" value="1"/>
</dbReference>
<name>A0A6M8HUK9_9PROT</name>
<evidence type="ECO:0000256" key="7">
    <source>
        <dbReference type="ARBA" id="ARBA00023136"/>
    </source>
</evidence>
<accession>A0A6M8HUK9</accession>
<sequence>MSSTDTPLVTIVAAVLNEAENIRPVCIEIATSLAGLEPYEVVFVDDGSTDATVAELIAARDVLPQLRVVSHDRRCGKSAALRTGIEAAHGIWIATIDGDGQDDPREIVSMLALALETGPVKPGPLVVGVRLKRNDNLSRRFATRFANGLRRRLLNDGCPDTGAPMKLFRRDDFLQLPQFEGVHRFLPALFQHYGSALICKPVHHRARLHGSSKYTNLNRAMVGVRDMMGVMWLQSRTQVPQRVTES</sequence>
<evidence type="ECO:0000313" key="9">
    <source>
        <dbReference type="EMBL" id="QKE92042.1"/>
    </source>
</evidence>
<dbReference type="Proteomes" id="UP000500767">
    <property type="component" value="Chromosome"/>
</dbReference>
<dbReference type="EMBL" id="CP053708">
    <property type="protein sequence ID" value="QKE92042.1"/>
    <property type="molecule type" value="Genomic_DNA"/>
</dbReference>
<dbReference type="Pfam" id="PF00535">
    <property type="entry name" value="Glycos_transf_2"/>
    <property type="match status" value="1"/>
</dbReference>
<dbReference type="GO" id="GO:0099621">
    <property type="term" value="F:undecaprenyl-phosphate 4-deoxy-4-formamido-L-arabinose transferase activity"/>
    <property type="evidence" value="ECO:0007669"/>
    <property type="project" value="TreeGrafter"/>
</dbReference>
<organism evidence="9 10">
    <name type="scientific">Lichenicola cladoniae</name>
    <dbReference type="NCBI Taxonomy" id="1484109"/>
    <lineage>
        <taxon>Bacteria</taxon>
        <taxon>Pseudomonadati</taxon>
        <taxon>Pseudomonadota</taxon>
        <taxon>Alphaproteobacteria</taxon>
        <taxon>Acetobacterales</taxon>
        <taxon>Acetobacteraceae</taxon>
        <taxon>Lichenicola</taxon>
    </lineage>
</organism>
<keyword evidence="10" id="KW-1185">Reference proteome</keyword>
<gene>
    <name evidence="9" type="ORF">HN018_20175</name>
</gene>
<dbReference type="GO" id="GO:0009103">
    <property type="term" value="P:lipopolysaccharide biosynthetic process"/>
    <property type="evidence" value="ECO:0007669"/>
    <property type="project" value="UniProtKB-KW"/>
</dbReference>
<dbReference type="FunFam" id="3.90.550.10:FF:000170">
    <property type="entry name" value="Dolichol-phosphate mannosyltransferase"/>
    <property type="match status" value="1"/>
</dbReference>